<evidence type="ECO:0000256" key="2">
    <source>
        <dbReference type="ARBA" id="ARBA00023268"/>
    </source>
</evidence>
<dbReference type="Pfam" id="PF13098">
    <property type="entry name" value="Thioredoxin_2"/>
    <property type="match status" value="1"/>
</dbReference>
<dbReference type="InterPro" id="IPR002569">
    <property type="entry name" value="Met_Sox_Rdtase_MsrA_dom"/>
</dbReference>
<evidence type="ECO:0000313" key="10">
    <source>
        <dbReference type="Proteomes" id="UP000439994"/>
    </source>
</evidence>
<comment type="catalytic activity">
    <reaction evidence="5">
        <text>L-methionyl-[protein] + [thioredoxin]-disulfide + H2O = L-methionyl-(R)-S-oxide-[protein] + [thioredoxin]-dithiol</text>
        <dbReference type="Rhea" id="RHEA:24164"/>
        <dbReference type="Rhea" id="RHEA-COMP:10698"/>
        <dbReference type="Rhea" id="RHEA-COMP:10700"/>
        <dbReference type="Rhea" id="RHEA-COMP:12313"/>
        <dbReference type="Rhea" id="RHEA-COMP:12314"/>
        <dbReference type="ChEBI" id="CHEBI:15377"/>
        <dbReference type="ChEBI" id="CHEBI:16044"/>
        <dbReference type="ChEBI" id="CHEBI:29950"/>
        <dbReference type="ChEBI" id="CHEBI:45764"/>
        <dbReference type="ChEBI" id="CHEBI:50058"/>
        <dbReference type="EC" id="1.8.4.12"/>
    </reaction>
</comment>
<protein>
    <recommendedName>
        <fullName evidence="7">Peptide methionine sulfoxide reductase MsrA</fullName>
        <shortName evidence="7">Protein-methionine-S-oxide reductase</shortName>
        <ecNumber evidence="7">1.8.4.11</ecNumber>
    </recommendedName>
    <alternativeName>
        <fullName evidence="7">Peptide-methionine (S)-S-oxide reductase</fullName>
        <shortName evidence="7">Peptide Met(O) reductase</shortName>
    </alternativeName>
</protein>
<proteinExistence type="inferred from homology"/>
<comment type="catalytic activity">
    <reaction evidence="6 7">
        <text>[thioredoxin]-disulfide + L-methionine + H2O = L-methionine (S)-S-oxide + [thioredoxin]-dithiol</text>
        <dbReference type="Rhea" id="RHEA:19993"/>
        <dbReference type="Rhea" id="RHEA-COMP:10698"/>
        <dbReference type="Rhea" id="RHEA-COMP:10700"/>
        <dbReference type="ChEBI" id="CHEBI:15377"/>
        <dbReference type="ChEBI" id="CHEBI:29950"/>
        <dbReference type="ChEBI" id="CHEBI:50058"/>
        <dbReference type="ChEBI" id="CHEBI:57844"/>
        <dbReference type="ChEBI" id="CHEBI:58772"/>
        <dbReference type="EC" id="1.8.4.11"/>
    </reaction>
</comment>
<sequence>MNYNATLKFAVVALLVALIGLSFKSIQASPTQAKLGQSQFSDINQATELLESSDISDATIQHQTLVLGLGCFWGAEKRFEALPGVINVLSGYADGRGLKPTYREITKLKQKFNDDNFAEVIRVEYDQSVIATSTLIKLFYEMHDPTQKNRQGNDVGTQYRSTILYNSEQQADIATRLTKTFQQRLNEKGKGLIQTQIKPLDKFYPAEDYHQDYIARNPNGYCPDHSTGVTFEDWPLLAKKMTEPPTKVDNIGLLTGKQIVVIDAPNCPYCERFKEDVTNDYAGDIPLHFRLASQLDGLTISSPTFGTPTILFIEDGKERLGHMGYMSSDSFYKALGAFKLGDTEAFKVAFGKGTDNRFCKAYDKFKNTPPGVFIDSLSGAPLFDTSDRFNSGTGWLSFHSAIEDSVTYHEDNSFGMERTEVRAKITGIHLGHVFNDGPNGGKRYCINATVLDFVPRT</sequence>
<dbReference type="SUPFAM" id="SSF51316">
    <property type="entry name" value="Mss4-like"/>
    <property type="match status" value="1"/>
</dbReference>
<dbReference type="HAMAP" id="MF_01401">
    <property type="entry name" value="MsrA"/>
    <property type="match status" value="1"/>
</dbReference>
<comment type="similarity">
    <text evidence="7">Belongs to the MsrA Met sulfoxide reductase family.</text>
</comment>
<dbReference type="EC" id="1.8.4.11" evidence="7"/>
<evidence type="ECO:0000256" key="5">
    <source>
        <dbReference type="ARBA" id="ARBA00048488"/>
    </source>
</evidence>
<feature type="active site" evidence="7">
    <location>
        <position position="71"/>
    </location>
</feature>
<feature type="domain" description="MsrB" evidence="8">
    <location>
        <begin position="333"/>
        <end position="456"/>
    </location>
</feature>
<evidence type="ECO:0000256" key="3">
    <source>
        <dbReference type="ARBA" id="ARBA00024679"/>
    </source>
</evidence>
<dbReference type="NCBIfam" id="TIGR00357">
    <property type="entry name" value="peptide-methionine (R)-S-oxide reductase MsrB"/>
    <property type="match status" value="1"/>
</dbReference>
<dbReference type="InterPro" id="IPR002579">
    <property type="entry name" value="Met_Sox_Rdtase_MsrB_dom"/>
</dbReference>
<dbReference type="PANTHER" id="PTHR43774">
    <property type="entry name" value="PEPTIDE METHIONINE SULFOXIDE REDUCTASE"/>
    <property type="match status" value="1"/>
</dbReference>
<dbReference type="RefSeq" id="WP_155696560.1">
    <property type="nucleotide sequence ID" value="NZ_WOCD01000005.1"/>
</dbReference>
<keyword evidence="10" id="KW-1185">Reference proteome</keyword>
<comment type="catalytic activity">
    <reaction evidence="4 7">
        <text>L-methionyl-[protein] + [thioredoxin]-disulfide + H2O = L-methionyl-(S)-S-oxide-[protein] + [thioredoxin]-dithiol</text>
        <dbReference type="Rhea" id="RHEA:14217"/>
        <dbReference type="Rhea" id="RHEA-COMP:10698"/>
        <dbReference type="Rhea" id="RHEA-COMP:10700"/>
        <dbReference type="Rhea" id="RHEA-COMP:12313"/>
        <dbReference type="Rhea" id="RHEA-COMP:12315"/>
        <dbReference type="ChEBI" id="CHEBI:15377"/>
        <dbReference type="ChEBI" id="CHEBI:16044"/>
        <dbReference type="ChEBI" id="CHEBI:29950"/>
        <dbReference type="ChEBI" id="CHEBI:44120"/>
        <dbReference type="ChEBI" id="CHEBI:50058"/>
        <dbReference type="EC" id="1.8.4.11"/>
    </reaction>
</comment>
<dbReference type="Pfam" id="PF01641">
    <property type="entry name" value="SelR"/>
    <property type="match status" value="1"/>
</dbReference>
<dbReference type="SUPFAM" id="SSF52833">
    <property type="entry name" value="Thioredoxin-like"/>
    <property type="match status" value="1"/>
</dbReference>
<dbReference type="Gene3D" id="3.40.30.10">
    <property type="entry name" value="Glutaredoxin"/>
    <property type="match status" value="1"/>
</dbReference>
<keyword evidence="1 7" id="KW-0560">Oxidoreductase</keyword>
<evidence type="ECO:0000313" key="9">
    <source>
        <dbReference type="EMBL" id="MUH73350.1"/>
    </source>
</evidence>
<dbReference type="OrthoDB" id="4174719at2"/>
<dbReference type="GO" id="GO:0033743">
    <property type="term" value="F:peptide-methionine (R)-S-oxide reductase activity"/>
    <property type="evidence" value="ECO:0007669"/>
    <property type="project" value="UniProtKB-EC"/>
</dbReference>
<dbReference type="Proteomes" id="UP000439994">
    <property type="component" value="Unassembled WGS sequence"/>
</dbReference>
<dbReference type="InterPro" id="IPR036509">
    <property type="entry name" value="Met_Sox_Rdtase_MsrA_sf"/>
</dbReference>
<organism evidence="9 10">
    <name type="scientific">Psychrosphaera haliotis</name>
    <dbReference type="NCBI Taxonomy" id="555083"/>
    <lineage>
        <taxon>Bacteria</taxon>
        <taxon>Pseudomonadati</taxon>
        <taxon>Pseudomonadota</taxon>
        <taxon>Gammaproteobacteria</taxon>
        <taxon>Alteromonadales</taxon>
        <taxon>Pseudoalteromonadaceae</taxon>
        <taxon>Psychrosphaera</taxon>
    </lineage>
</organism>
<keyword evidence="2" id="KW-0511">Multifunctional enzyme</keyword>
<dbReference type="InterPro" id="IPR011057">
    <property type="entry name" value="Mss4-like_sf"/>
</dbReference>
<dbReference type="InterPro" id="IPR012336">
    <property type="entry name" value="Thioredoxin-like_fold"/>
</dbReference>
<name>A0A6N8FED8_9GAMM</name>
<dbReference type="Gene3D" id="2.170.150.20">
    <property type="entry name" value="Peptide methionine sulfoxide reductase"/>
    <property type="match status" value="1"/>
</dbReference>
<evidence type="ECO:0000256" key="6">
    <source>
        <dbReference type="ARBA" id="ARBA00048782"/>
    </source>
</evidence>
<dbReference type="InterPro" id="IPR036249">
    <property type="entry name" value="Thioredoxin-like_sf"/>
</dbReference>
<dbReference type="GO" id="GO:0008113">
    <property type="term" value="F:peptide-methionine (S)-S-oxide reductase activity"/>
    <property type="evidence" value="ECO:0007669"/>
    <property type="project" value="UniProtKB-UniRule"/>
</dbReference>
<gene>
    <name evidence="7 9" type="primary">msrA</name>
    <name evidence="9" type="ORF">GNP35_13155</name>
</gene>
<dbReference type="Pfam" id="PF01625">
    <property type="entry name" value="PMSR"/>
    <property type="match status" value="1"/>
</dbReference>
<reference evidence="9 10" key="1">
    <citation type="submission" date="2019-11" db="EMBL/GenBank/DDBJ databases">
        <title>P. haliotis isolates from Z. marina roots.</title>
        <authorList>
            <person name="Cohen M."/>
            <person name="Jospin G."/>
            <person name="Eisen J.A."/>
            <person name="Coil D.A."/>
        </authorList>
    </citation>
    <scope>NUCLEOTIDE SEQUENCE [LARGE SCALE GENOMIC DNA]</scope>
    <source>
        <strain evidence="9 10">UCD-MCMsp1aY</strain>
    </source>
</reference>
<dbReference type="Gene3D" id="3.30.1060.10">
    <property type="entry name" value="Peptide methionine sulphoxide reductase MsrA"/>
    <property type="match status" value="1"/>
</dbReference>
<dbReference type="SUPFAM" id="SSF55068">
    <property type="entry name" value="Peptide methionine sulfoxide reductase"/>
    <property type="match status" value="1"/>
</dbReference>
<comment type="caution">
    <text evidence="9">The sequence shown here is derived from an EMBL/GenBank/DDBJ whole genome shotgun (WGS) entry which is preliminary data.</text>
</comment>
<dbReference type="NCBIfam" id="TIGR00401">
    <property type="entry name" value="msrA"/>
    <property type="match status" value="1"/>
</dbReference>
<dbReference type="PANTHER" id="PTHR43774:SF1">
    <property type="entry name" value="PEPTIDE METHIONINE SULFOXIDE REDUCTASE MSRA 2"/>
    <property type="match status" value="1"/>
</dbReference>
<comment type="function">
    <text evidence="3 7">Has an important function as a repair enzyme for proteins that have been inactivated by oxidation. Catalyzes the reversible oxidation-reduction of methionine sulfoxide in proteins to methionine.</text>
</comment>
<dbReference type="AlphaFoldDB" id="A0A6N8FED8"/>
<evidence type="ECO:0000256" key="1">
    <source>
        <dbReference type="ARBA" id="ARBA00023002"/>
    </source>
</evidence>
<evidence type="ECO:0000259" key="8">
    <source>
        <dbReference type="PROSITE" id="PS51790"/>
    </source>
</evidence>
<evidence type="ECO:0000256" key="4">
    <source>
        <dbReference type="ARBA" id="ARBA00047806"/>
    </source>
</evidence>
<dbReference type="PROSITE" id="PS51790">
    <property type="entry name" value="MSRB"/>
    <property type="match status" value="1"/>
</dbReference>
<dbReference type="EMBL" id="WOCD01000005">
    <property type="protein sequence ID" value="MUH73350.1"/>
    <property type="molecule type" value="Genomic_DNA"/>
</dbReference>
<evidence type="ECO:0000256" key="7">
    <source>
        <dbReference type="HAMAP-Rule" id="MF_01401"/>
    </source>
</evidence>
<accession>A0A6N8FED8</accession>